<dbReference type="Gene3D" id="4.10.280.10">
    <property type="entry name" value="Helix-loop-helix DNA-binding domain"/>
    <property type="match status" value="1"/>
</dbReference>
<dbReference type="InterPro" id="IPR036638">
    <property type="entry name" value="HLH_DNA-bd_sf"/>
</dbReference>
<evidence type="ECO:0000313" key="1">
    <source>
        <dbReference type="EMBL" id="SJZ61218.1"/>
    </source>
</evidence>
<accession>A0A1T4M363</accession>
<sequence>MRKQFLELLLEMIDRERSKLEELWLEWGSTQHPLVYHQSCKLDKLINLYQRQKFFCSC</sequence>
<dbReference type="EMBL" id="FUXM01000003">
    <property type="protein sequence ID" value="SJZ61218.1"/>
    <property type="molecule type" value="Genomic_DNA"/>
</dbReference>
<dbReference type="GO" id="GO:0046983">
    <property type="term" value="F:protein dimerization activity"/>
    <property type="evidence" value="ECO:0007669"/>
    <property type="project" value="InterPro"/>
</dbReference>
<dbReference type="InterPro" id="IPR018540">
    <property type="entry name" value="Spo0E-like"/>
</dbReference>
<dbReference type="GO" id="GO:0043937">
    <property type="term" value="P:regulation of sporulation"/>
    <property type="evidence" value="ECO:0007669"/>
    <property type="project" value="InterPro"/>
</dbReference>
<dbReference type="Proteomes" id="UP000189933">
    <property type="component" value="Unassembled WGS sequence"/>
</dbReference>
<protein>
    <submittedName>
        <fullName evidence="1">Spo0E like sporulation regulatory protein</fullName>
    </submittedName>
</protein>
<dbReference type="RefSeq" id="WP_078664552.1">
    <property type="nucleotide sequence ID" value="NZ_FUXM01000003.1"/>
</dbReference>
<name>A0A1T4M363_9FIRM</name>
<reference evidence="2" key="1">
    <citation type="submission" date="2017-02" db="EMBL/GenBank/DDBJ databases">
        <authorList>
            <person name="Varghese N."/>
            <person name="Submissions S."/>
        </authorList>
    </citation>
    <scope>NUCLEOTIDE SEQUENCE [LARGE SCALE GENOMIC DNA]</scope>
    <source>
        <strain evidence="2">DSM 16521</strain>
    </source>
</reference>
<organism evidence="1 2">
    <name type="scientific">Carboxydocella sporoproducens DSM 16521</name>
    <dbReference type="NCBI Taxonomy" id="1121270"/>
    <lineage>
        <taxon>Bacteria</taxon>
        <taxon>Bacillati</taxon>
        <taxon>Bacillota</taxon>
        <taxon>Clostridia</taxon>
        <taxon>Eubacteriales</taxon>
        <taxon>Clostridiales Family XVI. Incertae Sedis</taxon>
        <taxon>Carboxydocella</taxon>
    </lineage>
</organism>
<keyword evidence="2" id="KW-1185">Reference proteome</keyword>
<dbReference type="SUPFAM" id="SSF140500">
    <property type="entry name" value="BAS1536-like"/>
    <property type="match status" value="1"/>
</dbReference>
<proteinExistence type="predicted"/>
<gene>
    <name evidence="1" type="ORF">SAMN02745885_00400</name>
</gene>
<dbReference type="InterPro" id="IPR037208">
    <property type="entry name" value="Spo0E-like_sf"/>
</dbReference>
<dbReference type="OrthoDB" id="2639237at2"/>
<evidence type="ECO:0000313" key="2">
    <source>
        <dbReference type="Proteomes" id="UP000189933"/>
    </source>
</evidence>
<dbReference type="AlphaFoldDB" id="A0A1T4M363"/>
<dbReference type="Pfam" id="PF09388">
    <property type="entry name" value="SpoOE-like"/>
    <property type="match status" value="1"/>
</dbReference>